<dbReference type="HOGENOM" id="CLU_000022_17_7_9"/>
<name>W8Y792_BACTU</name>
<reference evidence="6" key="1">
    <citation type="submission" date="2014-01" db="EMBL/GenBank/DDBJ databases">
        <title>Draft genome sequence of highly nematicidal Bacillus thuringiensis DB27.</title>
        <authorList>
            <person name="Iatsenko I."/>
            <person name="Pickard D."/>
            <person name="Corton C."/>
            <person name="Dougan G."/>
            <person name="Sommer R.J."/>
        </authorList>
    </citation>
    <scope>NUCLEOTIDE SEQUENCE [LARGE SCALE GENOMIC DNA]</scope>
    <source>
        <strain evidence="6">DB27</strain>
    </source>
</reference>
<dbReference type="PANTHER" id="PTHR43201">
    <property type="entry name" value="ACYL-COA SYNTHETASE"/>
    <property type="match status" value="1"/>
</dbReference>
<evidence type="ECO:0000313" key="6">
    <source>
        <dbReference type="EMBL" id="CDN34276.1"/>
    </source>
</evidence>
<dbReference type="InterPro" id="IPR025110">
    <property type="entry name" value="AMP-bd_C"/>
</dbReference>
<dbReference type="PANTHER" id="PTHR43201:SF5">
    <property type="entry name" value="MEDIUM-CHAIN ACYL-COA LIGASE ACSF2, MITOCHONDRIAL"/>
    <property type="match status" value="1"/>
</dbReference>
<dbReference type="GO" id="GO:0006631">
    <property type="term" value="P:fatty acid metabolic process"/>
    <property type="evidence" value="ECO:0007669"/>
    <property type="project" value="TreeGrafter"/>
</dbReference>
<keyword evidence="4" id="KW-0547">Nucleotide-binding</keyword>
<dbReference type="Proteomes" id="UP000030682">
    <property type="component" value="Unassembled WGS sequence"/>
</dbReference>
<protein>
    <recommendedName>
        <fullName evidence="5">AMP-binding enzyme C-terminal domain-containing protein</fullName>
    </recommendedName>
</protein>
<sequence>MVISGGVNIYPREIEDFLHSHPGILDVAVLGEPDELWGERVVAVIVKKDETITEADLETYCKESDELADYKRPRHYLFVDELPRNASGKLQKFVLRESLKGAKK</sequence>
<dbReference type="FunFam" id="3.30.300.30:FF:000008">
    <property type="entry name" value="2,3-dihydroxybenzoate-AMP ligase"/>
    <property type="match status" value="1"/>
</dbReference>
<dbReference type="Pfam" id="PF13193">
    <property type="entry name" value="AMP-binding_C"/>
    <property type="match status" value="1"/>
</dbReference>
<reference evidence="6" key="2">
    <citation type="submission" date="2014-01" db="EMBL/GenBank/DDBJ databases">
        <authorList>
            <person name="Aslett M."/>
        </authorList>
    </citation>
    <scope>NUCLEOTIDE SEQUENCE [LARGE SCALE GENOMIC DNA]</scope>
    <source>
        <strain evidence="6">DB27</strain>
    </source>
</reference>
<evidence type="ECO:0000256" key="3">
    <source>
        <dbReference type="ARBA" id="ARBA00022598"/>
    </source>
</evidence>
<keyword evidence="3" id="KW-0436">Ligase</keyword>
<keyword evidence="4" id="KW-0067">ATP-binding</keyword>
<gene>
    <name evidence="6" type="ORF">BTDB27_000618</name>
</gene>
<dbReference type="GO" id="GO:0005524">
    <property type="term" value="F:ATP binding"/>
    <property type="evidence" value="ECO:0007669"/>
    <property type="project" value="UniProtKB-KW"/>
</dbReference>
<dbReference type="InterPro" id="IPR045851">
    <property type="entry name" value="AMP-bd_C_sf"/>
</dbReference>
<evidence type="ECO:0000256" key="1">
    <source>
        <dbReference type="ARBA" id="ARBA00006432"/>
    </source>
</evidence>
<evidence type="ECO:0000259" key="5">
    <source>
        <dbReference type="Pfam" id="PF13193"/>
    </source>
</evidence>
<accession>W8Y792</accession>
<comment type="similarity">
    <text evidence="1">Belongs to the ATP-dependent AMP-binding enzyme family.</text>
</comment>
<dbReference type="EMBL" id="HG810016">
    <property type="protein sequence ID" value="CDN34276.1"/>
    <property type="molecule type" value="Genomic_DNA"/>
</dbReference>
<proteinExistence type="inferred from homology"/>
<dbReference type="AlphaFoldDB" id="W8Y792"/>
<dbReference type="GO" id="GO:0009234">
    <property type="term" value="P:menaquinone biosynthetic process"/>
    <property type="evidence" value="ECO:0007669"/>
    <property type="project" value="UniProtKB-KW"/>
</dbReference>
<evidence type="ECO:0000256" key="2">
    <source>
        <dbReference type="ARBA" id="ARBA00022428"/>
    </source>
</evidence>
<dbReference type="SUPFAM" id="SSF56801">
    <property type="entry name" value="Acetyl-CoA synthetase-like"/>
    <property type="match status" value="1"/>
</dbReference>
<evidence type="ECO:0000256" key="4">
    <source>
        <dbReference type="ARBA" id="ARBA00022840"/>
    </source>
</evidence>
<keyword evidence="2" id="KW-0474">Menaquinone biosynthesis</keyword>
<dbReference type="GO" id="GO:0031956">
    <property type="term" value="F:medium-chain fatty acid-CoA ligase activity"/>
    <property type="evidence" value="ECO:0007669"/>
    <property type="project" value="TreeGrafter"/>
</dbReference>
<feature type="domain" description="AMP-binding enzyme C-terminal" evidence="5">
    <location>
        <begin position="13"/>
        <end position="89"/>
    </location>
</feature>
<organism evidence="6">
    <name type="scientific">Bacillus thuringiensis DB27</name>
    <dbReference type="NCBI Taxonomy" id="1431339"/>
    <lineage>
        <taxon>Bacteria</taxon>
        <taxon>Bacillati</taxon>
        <taxon>Bacillota</taxon>
        <taxon>Bacilli</taxon>
        <taxon>Bacillales</taxon>
        <taxon>Bacillaceae</taxon>
        <taxon>Bacillus</taxon>
        <taxon>Bacillus cereus group</taxon>
    </lineage>
</organism>
<dbReference type="Gene3D" id="3.30.300.30">
    <property type="match status" value="1"/>
</dbReference>